<protein>
    <submittedName>
        <fullName evidence="1">Uncharacterized protein</fullName>
    </submittedName>
</protein>
<sequence>MANGYPYSRLHRQLAMGIIDHNEGVKRDIARQRRLTYRRQRPRKYLVEELRWHTPQRRENGSILRAIFQQRGTFFHQPLQPIIMKPRLGYFLAETRQIRGSSRYHSANKAVVTDRSNSAAAEVAKSPHAEERVIIWASRKFQMPSSRCFQCGAVAAGPAEEPLDLDVAPGTLHHALLTTNEPPITLRNVFVDTAVCKTESPFRRGGQPMVLTQISSHWRAIALSTSSLWSLICISYPDEYPLAMVKTQVERAPELKIHFYVSQESESRPQIEMFEFLSEHFQRWKELGLQLTSDLFPLLDTLQDNVPLLRRLSIQWDGPESQTEVESINYFQTAVSLVDMDIYSETPALEGIALLCLRGIPDSHLTADILHKHPSITEFAIIVASRAGEMDLADSLHDHLALLLFDQRTAVSPHLSKIYFGCENIHRIDLYLSMLQSRWKSNGCALKAAAFASDLTGPDPPTCRALDALRDDGLDLRVVMAEKASDLTNPWIYDSDLRETLAMFGYFLEISARRA</sequence>
<reference evidence="1" key="1">
    <citation type="submission" date="2023-03" db="EMBL/GenBank/DDBJ databases">
        <title>Massive genome expansion in bonnet fungi (Mycena s.s.) driven by repeated elements and novel gene families across ecological guilds.</title>
        <authorList>
            <consortium name="Lawrence Berkeley National Laboratory"/>
            <person name="Harder C.B."/>
            <person name="Miyauchi S."/>
            <person name="Viragh M."/>
            <person name="Kuo A."/>
            <person name="Thoen E."/>
            <person name="Andreopoulos B."/>
            <person name="Lu D."/>
            <person name="Skrede I."/>
            <person name="Drula E."/>
            <person name="Henrissat B."/>
            <person name="Morin E."/>
            <person name="Kohler A."/>
            <person name="Barry K."/>
            <person name="LaButti K."/>
            <person name="Morin E."/>
            <person name="Salamov A."/>
            <person name="Lipzen A."/>
            <person name="Mereny Z."/>
            <person name="Hegedus B."/>
            <person name="Baldrian P."/>
            <person name="Stursova M."/>
            <person name="Weitz H."/>
            <person name="Taylor A."/>
            <person name="Grigoriev I.V."/>
            <person name="Nagy L.G."/>
            <person name="Martin F."/>
            <person name="Kauserud H."/>
        </authorList>
    </citation>
    <scope>NUCLEOTIDE SEQUENCE</scope>
    <source>
        <strain evidence="1">CBHHK188m</strain>
    </source>
</reference>
<evidence type="ECO:0000313" key="1">
    <source>
        <dbReference type="EMBL" id="KAJ7780108.1"/>
    </source>
</evidence>
<organism evidence="1 2">
    <name type="scientific">Mycena maculata</name>
    <dbReference type="NCBI Taxonomy" id="230809"/>
    <lineage>
        <taxon>Eukaryota</taxon>
        <taxon>Fungi</taxon>
        <taxon>Dikarya</taxon>
        <taxon>Basidiomycota</taxon>
        <taxon>Agaricomycotina</taxon>
        <taxon>Agaricomycetes</taxon>
        <taxon>Agaricomycetidae</taxon>
        <taxon>Agaricales</taxon>
        <taxon>Marasmiineae</taxon>
        <taxon>Mycenaceae</taxon>
        <taxon>Mycena</taxon>
    </lineage>
</organism>
<dbReference type="Proteomes" id="UP001215280">
    <property type="component" value="Unassembled WGS sequence"/>
</dbReference>
<gene>
    <name evidence="1" type="ORF">DFH07DRAFT_936058</name>
</gene>
<keyword evidence="2" id="KW-1185">Reference proteome</keyword>
<accession>A0AAD7NYD4</accession>
<name>A0AAD7NYD4_9AGAR</name>
<comment type="caution">
    <text evidence="1">The sequence shown here is derived from an EMBL/GenBank/DDBJ whole genome shotgun (WGS) entry which is preliminary data.</text>
</comment>
<proteinExistence type="predicted"/>
<dbReference type="AlphaFoldDB" id="A0AAD7NYD4"/>
<evidence type="ECO:0000313" key="2">
    <source>
        <dbReference type="Proteomes" id="UP001215280"/>
    </source>
</evidence>
<dbReference type="EMBL" id="JARJLG010000006">
    <property type="protein sequence ID" value="KAJ7780108.1"/>
    <property type="molecule type" value="Genomic_DNA"/>
</dbReference>